<organism evidence="2 3">
    <name type="scientific">Medicago truncatula</name>
    <name type="common">Barrel medic</name>
    <name type="synonym">Medicago tribuloides</name>
    <dbReference type="NCBI Taxonomy" id="3880"/>
    <lineage>
        <taxon>Eukaryota</taxon>
        <taxon>Viridiplantae</taxon>
        <taxon>Streptophyta</taxon>
        <taxon>Embryophyta</taxon>
        <taxon>Tracheophyta</taxon>
        <taxon>Spermatophyta</taxon>
        <taxon>Magnoliopsida</taxon>
        <taxon>eudicotyledons</taxon>
        <taxon>Gunneridae</taxon>
        <taxon>Pentapetalae</taxon>
        <taxon>rosids</taxon>
        <taxon>fabids</taxon>
        <taxon>Fabales</taxon>
        <taxon>Fabaceae</taxon>
        <taxon>Papilionoideae</taxon>
        <taxon>50 kb inversion clade</taxon>
        <taxon>NPAAA clade</taxon>
        <taxon>Hologalegina</taxon>
        <taxon>IRL clade</taxon>
        <taxon>Trifolieae</taxon>
        <taxon>Medicago</taxon>
    </lineage>
</organism>
<evidence type="ECO:0000313" key="2">
    <source>
        <dbReference type="EMBL" id="RHN76723.1"/>
    </source>
</evidence>
<dbReference type="Gramene" id="rna93">
    <property type="protein sequence ID" value="RHN76723.1"/>
    <property type="gene ID" value="gene93"/>
</dbReference>
<evidence type="ECO:0000313" key="3">
    <source>
        <dbReference type="Proteomes" id="UP000265566"/>
    </source>
</evidence>
<gene>
    <name evidence="2" type="ORF">MtrunA17_Chr1g0147001</name>
</gene>
<dbReference type="InterPro" id="IPR017451">
    <property type="entry name" value="F-box-assoc_interact_dom"/>
</dbReference>
<dbReference type="PANTHER" id="PTHR31672">
    <property type="entry name" value="BNACNNG10540D PROTEIN"/>
    <property type="match status" value="1"/>
</dbReference>
<comment type="caution">
    <text evidence="2">The sequence shown here is derived from an EMBL/GenBank/DDBJ whole genome shotgun (WGS) entry which is preliminary data.</text>
</comment>
<dbReference type="InterPro" id="IPR011043">
    <property type="entry name" value="Gal_Oxase/kelch_b-propeller"/>
</dbReference>
<dbReference type="InterPro" id="IPR006527">
    <property type="entry name" value="F-box-assoc_dom_typ1"/>
</dbReference>
<reference evidence="3" key="1">
    <citation type="journal article" date="2018" name="Nat. Plants">
        <title>Whole-genome landscape of Medicago truncatula symbiotic genes.</title>
        <authorList>
            <person name="Pecrix Y."/>
            <person name="Staton S.E."/>
            <person name="Sallet E."/>
            <person name="Lelandais-Briere C."/>
            <person name="Moreau S."/>
            <person name="Carrere S."/>
            <person name="Blein T."/>
            <person name="Jardinaud M.F."/>
            <person name="Latrasse D."/>
            <person name="Zouine M."/>
            <person name="Zahm M."/>
            <person name="Kreplak J."/>
            <person name="Mayjonade B."/>
            <person name="Satge C."/>
            <person name="Perez M."/>
            <person name="Cauet S."/>
            <person name="Marande W."/>
            <person name="Chantry-Darmon C."/>
            <person name="Lopez-Roques C."/>
            <person name="Bouchez O."/>
            <person name="Berard A."/>
            <person name="Debelle F."/>
            <person name="Munos S."/>
            <person name="Bendahmane A."/>
            <person name="Berges H."/>
            <person name="Niebel A."/>
            <person name="Buitink J."/>
            <person name="Frugier F."/>
            <person name="Benhamed M."/>
            <person name="Crespi M."/>
            <person name="Gouzy J."/>
            <person name="Gamas P."/>
        </authorList>
    </citation>
    <scope>NUCLEOTIDE SEQUENCE [LARGE SCALE GENOMIC DNA]</scope>
    <source>
        <strain evidence="3">cv. Jemalong A17</strain>
    </source>
</reference>
<sequence>MQMVMQSDDQVIITILSIHDNVPTLNPIGNMFFKEPIGIFSYVHCNGVFCLHDCMEDQDDLILWREVQLLPQPSYNIVVDEDEEAFIGFGADPNTNEFKVVKVSIHCPLRCSRSSSFSLAELYNHSTKSWTIIPLHVPPSETIIYHGHRHFNMYNTLVNGVYHWLIGPNYDDHDFNILCFDFHTNQFQLLESPVRYSPIHHDIAEINGSLAYVNKIFDRFDSIYEIRIWVKDQQGWVKKYNINVSLDCRLDIERVLSKGKDDVQVLDRKFQQDLMKIYDKDCNLLHQFKCNLTSDSWIHEYVQSIVPLST</sequence>
<dbReference type="NCBIfam" id="TIGR01640">
    <property type="entry name" value="F_box_assoc_1"/>
    <property type="match status" value="1"/>
</dbReference>
<dbReference type="SUPFAM" id="SSF50965">
    <property type="entry name" value="Galactose oxidase, central domain"/>
    <property type="match status" value="1"/>
</dbReference>
<dbReference type="Proteomes" id="UP000265566">
    <property type="component" value="Chromosome 1"/>
</dbReference>
<accession>A0A396JKA9</accession>
<dbReference type="InterPro" id="IPR050796">
    <property type="entry name" value="SCF_F-box_component"/>
</dbReference>
<name>A0A396JKA9_MEDTR</name>
<dbReference type="AlphaFoldDB" id="A0A396JKA9"/>
<protein>
    <submittedName>
        <fullName evidence="2">Putative galactose oxidase/kelch, beta-propeller, F-box associated interaction</fullName>
    </submittedName>
</protein>
<evidence type="ECO:0000259" key="1">
    <source>
        <dbReference type="Pfam" id="PF07734"/>
    </source>
</evidence>
<dbReference type="EMBL" id="PSQE01000001">
    <property type="protein sequence ID" value="RHN76723.1"/>
    <property type="molecule type" value="Genomic_DNA"/>
</dbReference>
<feature type="domain" description="F-box associated beta-propeller type 1" evidence="1">
    <location>
        <begin position="2"/>
        <end position="307"/>
    </location>
</feature>
<proteinExistence type="predicted"/>
<dbReference type="Pfam" id="PF07734">
    <property type="entry name" value="FBA_1"/>
    <property type="match status" value="1"/>
</dbReference>
<dbReference type="PANTHER" id="PTHR31672:SF13">
    <property type="entry name" value="F-BOX PROTEIN CPR30-LIKE"/>
    <property type="match status" value="1"/>
</dbReference>